<organism evidence="6 7">
    <name type="scientific">Polytolypa hystricis (strain UAMH7299)</name>
    <dbReference type="NCBI Taxonomy" id="1447883"/>
    <lineage>
        <taxon>Eukaryota</taxon>
        <taxon>Fungi</taxon>
        <taxon>Dikarya</taxon>
        <taxon>Ascomycota</taxon>
        <taxon>Pezizomycotina</taxon>
        <taxon>Eurotiomycetes</taxon>
        <taxon>Eurotiomycetidae</taxon>
        <taxon>Onygenales</taxon>
        <taxon>Onygenales incertae sedis</taxon>
        <taxon>Polytolypa</taxon>
    </lineage>
</organism>
<dbReference type="Proteomes" id="UP000224634">
    <property type="component" value="Unassembled WGS sequence"/>
</dbReference>
<dbReference type="STRING" id="1447883.A0A2B7YZ23"/>
<dbReference type="OrthoDB" id="6123450at2759"/>
<dbReference type="PANTHER" id="PTHR43615:SF1">
    <property type="entry name" value="PPDK_N DOMAIN-CONTAINING PROTEIN"/>
    <property type="match status" value="1"/>
</dbReference>
<dbReference type="InterPro" id="IPR036637">
    <property type="entry name" value="Phosphohistidine_dom_sf"/>
</dbReference>
<keyword evidence="7" id="KW-1185">Reference proteome</keyword>
<dbReference type="PANTHER" id="PTHR43615">
    <property type="entry name" value="PHOSPHOENOLPYRUVATE SYNTHASE-RELATED"/>
    <property type="match status" value="1"/>
</dbReference>
<comment type="caution">
    <text evidence="6">The sequence shown here is derived from an EMBL/GenBank/DDBJ whole genome shotgun (WGS) entry which is preliminary data.</text>
</comment>
<evidence type="ECO:0000313" key="6">
    <source>
        <dbReference type="EMBL" id="PGH26926.1"/>
    </source>
</evidence>
<dbReference type="InterPro" id="IPR002192">
    <property type="entry name" value="PPDK_AMP/ATP-bd"/>
</dbReference>
<dbReference type="SUPFAM" id="SSF56059">
    <property type="entry name" value="Glutathione synthetase ATP-binding domain-like"/>
    <property type="match status" value="1"/>
</dbReference>
<feature type="domain" description="Pyruvate phosphate dikinase AMP/ATP-binding" evidence="5">
    <location>
        <begin position="32"/>
        <end position="334"/>
    </location>
</feature>
<dbReference type="InterPro" id="IPR008279">
    <property type="entry name" value="PEP-util_enz_mobile_dom"/>
</dbReference>
<keyword evidence="2" id="KW-0547">Nucleotide-binding</keyword>
<comment type="similarity">
    <text evidence="1">Belongs to the PEP-utilizing enzyme family.</text>
</comment>
<dbReference type="InterPro" id="IPR051549">
    <property type="entry name" value="PEP_Utilizing_Enz"/>
</dbReference>
<evidence type="ECO:0000259" key="4">
    <source>
        <dbReference type="Pfam" id="PF00391"/>
    </source>
</evidence>
<evidence type="ECO:0000259" key="5">
    <source>
        <dbReference type="Pfam" id="PF01326"/>
    </source>
</evidence>
<feature type="domain" description="PEP-utilising enzyme mobile" evidence="4">
    <location>
        <begin position="840"/>
        <end position="909"/>
    </location>
</feature>
<gene>
    <name evidence="6" type="ORF">AJ80_01307</name>
</gene>
<name>A0A2B7YZ23_POLH7</name>
<keyword evidence="3" id="KW-0067">ATP-binding</keyword>
<dbReference type="InterPro" id="IPR013815">
    <property type="entry name" value="ATP_grasp_subdomain_1"/>
</dbReference>
<dbReference type="Gene3D" id="3.30.470.20">
    <property type="entry name" value="ATP-grasp fold, B domain"/>
    <property type="match status" value="1"/>
</dbReference>
<dbReference type="Pfam" id="PF01326">
    <property type="entry name" value="PPDK_N"/>
    <property type="match status" value="1"/>
</dbReference>
<protein>
    <recommendedName>
        <fullName evidence="8">Pyruvate, water dikinase</fullName>
    </recommendedName>
</protein>
<dbReference type="GO" id="GO:0016301">
    <property type="term" value="F:kinase activity"/>
    <property type="evidence" value="ECO:0007669"/>
    <property type="project" value="InterPro"/>
</dbReference>
<evidence type="ECO:0008006" key="8">
    <source>
        <dbReference type="Google" id="ProtNLM"/>
    </source>
</evidence>
<proteinExistence type="inferred from homology"/>
<dbReference type="Gene3D" id="3.30.1490.20">
    <property type="entry name" value="ATP-grasp fold, A domain"/>
    <property type="match status" value="1"/>
</dbReference>
<evidence type="ECO:0000256" key="1">
    <source>
        <dbReference type="ARBA" id="ARBA00007837"/>
    </source>
</evidence>
<evidence type="ECO:0000313" key="7">
    <source>
        <dbReference type="Proteomes" id="UP000224634"/>
    </source>
</evidence>
<dbReference type="FunFam" id="3.30.1490.20:FF:000010">
    <property type="entry name" value="Phosphoenolpyruvate synthase"/>
    <property type="match status" value="1"/>
</dbReference>
<reference evidence="6 7" key="1">
    <citation type="submission" date="2017-10" db="EMBL/GenBank/DDBJ databases">
        <title>Comparative genomics in systemic dimorphic fungi from Ajellomycetaceae.</title>
        <authorList>
            <person name="Munoz J.F."/>
            <person name="Mcewen J.G."/>
            <person name="Clay O.K."/>
            <person name="Cuomo C.A."/>
        </authorList>
    </citation>
    <scope>NUCLEOTIDE SEQUENCE [LARGE SCALE GENOMIC DNA]</scope>
    <source>
        <strain evidence="6 7">UAMH7299</strain>
    </source>
</reference>
<dbReference type="GO" id="GO:0005524">
    <property type="term" value="F:ATP binding"/>
    <property type="evidence" value="ECO:0007669"/>
    <property type="project" value="UniProtKB-KW"/>
</dbReference>
<dbReference type="SUPFAM" id="SSF52009">
    <property type="entry name" value="Phosphohistidine domain"/>
    <property type="match status" value="1"/>
</dbReference>
<accession>A0A2B7YZ23</accession>
<dbReference type="AlphaFoldDB" id="A0A2B7YZ23"/>
<dbReference type="EMBL" id="PDNA01000011">
    <property type="protein sequence ID" value="PGH26926.1"/>
    <property type="molecule type" value="Genomic_DNA"/>
</dbReference>
<dbReference type="Gene3D" id="3.50.30.10">
    <property type="entry name" value="Phosphohistidine domain"/>
    <property type="match status" value="1"/>
</dbReference>
<evidence type="ECO:0000256" key="3">
    <source>
        <dbReference type="ARBA" id="ARBA00022840"/>
    </source>
</evidence>
<evidence type="ECO:0000256" key="2">
    <source>
        <dbReference type="ARBA" id="ARBA00022741"/>
    </source>
</evidence>
<dbReference type="Pfam" id="PF00391">
    <property type="entry name" value="PEP-utilizers"/>
    <property type="match status" value="1"/>
</dbReference>
<sequence length="931" mass="104623">MATKVVSEGNKQGSASVSYILGFDAPESSNKALVGGKGANLGKLTQARFPVPPGFNITTAAYNEFVTATGLWQKLSQVLSDANYDDADDLEARTTKIRDLFAETTIPSAISEAIAKQYTRLGNEVYVAVRSSGTAEDLAEASFAGLHDTYLDIRGRDALIDAVRDCWASLWTSRATAYRHRNGFSHAEAQLAVVIQCMVSSSVSGVMFTGNPITTATDEIMINASWGLGESVVSGIVTPDTFVLKAGDDLHVRDRVLGQKEVTIRRDPLKSLGTITEPTPDAEQAKYTLSDKQAIELSRLGLRVQEYYDGFPQDIEWGYEDGGFQLLQSRPITGVEFSWDADCEDWQVYADGDDTTWTRSLADENWTGAISPLMYSWRGEAFSNGRSGAVELWGFKDMQGLRMLKFRKSTIYFNCELERKTIEHTIPTAFRQGLLGYLPASWREEVAATPFSWLSYAKLYARIEILRPALYKAFKDLTEIWFPRFETEGRGIPREDLPNLTDSALKRYVNKLIVIEDEYIVDVYSWYIIQARDVLTFLRVMLHHWYDPEDATAFQAVLSGTPRRSETMKQNHMLWELSHMIRVSEALSATFAKHRDGDFFAACKDTEDGRKFLEYYKLFVERYGQRGMPDRDIYFTRRCEDPSIDYLALEAMLKTAESADPEVKEIETNRKREEVVDKVIAKIQRGLFGTFKAELFKLVLDWAVNFVISRDDERHYLDLSTLSIRWGFMEVGRRLVERGIFETIDDVWFLSRLELYALLDSGSPMKPLTRAKVTARRRDFERMLEGKVDQPPYLVNYKGADLDDLEDVSDGVVKGIGTAVGSVTARARVVKQFKDVGKVQQGDVLVVNSTDPGWTPVFHIISGLVLETGGILAHGSCLAREYGLPSVQIARAMQLIPDGALVTVNGDRGTVTILEEEDDKNEGQAKANRTE</sequence>